<protein>
    <submittedName>
        <fullName evidence="1">Uncharacterized protein</fullName>
    </submittedName>
</protein>
<dbReference type="Proteomes" id="UP001062846">
    <property type="component" value="Chromosome 5"/>
</dbReference>
<sequence length="156" mass="17209">MGGDLTDVTISGAKDASGNIILQPPYRHMSISIPASSGLSPATEDVTAAYIRLLQRRDDERDNELAALRAEVAQMKQHMQQTAASATSRSDGNGRQRLVLSVSGRLSIRGSLPFRIDKYLRLVLLCLDIMYVWKRSATVNSRLCSSFNLITDITIR</sequence>
<organism evidence="1 2">
    <name type="scientific">Rhododendron molle</name>
    <name type="common">Chinese azalea</name>
    <name type="synonym">Azalea mollis</name>
    <dbReference type="NCBI Taxonomy" id="49168"/>
    <lineage>
        <taxon>Eukaryota</taxon>
        <taxon>Viridiplantae</taxon>
        <taxon>Streptophyta</taxon>
        <taxon>Embryophyta</taxon>
        <taxon>Tracheophyta</taxon>
        <taxon>Spermatophyta</taxon>
        <taxon>Magnoliopsida</taxon>
        <taxon>eudicotyledons</taxon>
        <taxon>Gunneridae</taxon>
        <taxon>Pentapetalae</taxon>
        <taxon>asterids</taxon>
        <taxon>Ericales</taxon>
        <taxon>Ericaceae</taxon>
        <taxon>Ericoideae</taxon>
        <taxon>Rhodoreae</taxon>
        <taxon>Rhododendron</taxon>
    </lineage>
</organism>
<dbReference type="EMBL" id="CM046392">
    <property type="protein sequence ID" value="KAI8555363.1"/>
    <property type="molecule type" value="Genomic_DNA"/>
</dbReference>
<proteinExistence type="predicted"/>
<keyword evidence="2" id="KW-1185">Reference proteome</keyword>
<comment type="caution">
    <text evidence="1">The sequence shown here is derived from an EMBL/GenBank/DDBJ whole genome shotgun (WGS) entry which is preliminary data.</text>
</comment>
<evidence type="ECO:0000313" key="1">
    <source>
        <dbReference type="EMBL" id="KAI8555363.1"/>
    </source>
</evidence>
<evidence type="ECO:0000313" key="2">
    <source>
        <dbReference type="Proteomes" id="UP001062846"/>
    </source>
</evidence>
<accession>A0ACC0NPQ3</accession>
<gene>
    <name evidence="1" type="ORF">RHMOL_Rhmol05G0169100</name>
</gene>
<name>A0ACC0NPQ3_RHOML</name>
<reference evidence="1" key="1">
    <citation type="submission" date="2022-02" db="EMBL/GenBank/DDBJ databases">
        <title>Plant Genome Project.</title>
        <authorList>
            <person name="Zhang R.-G."/>
        </authorList>
    </citation>
    <scope>NUCLEOTIDE SEQUENCE</scope>
    <source>
        <strain evidence="1">AT1</strain>
    </source>
</reference>